<proteinExistence type="predicted"/>
<evidence type="ECO:0000313" key="3">
    <source>
        <dbReference type="Proteomes" id="UP000253606"/>
    </source>
</evidence>
<evidence type="ECO:0000313" key="2">
    <source>
        <dbReference type="EMBL" id="AXC11176.1"/>
    </source>
</evidence>
<accession>A0A2Z5FXS9</accession>
<dbReference type="Proteomes" id="UP000253606">
    <property type="component" value="Chromosome"/>
</dbReference>
<name>A0A2Z5FXS9_9BACT</name>
<feature type="compositionally biased region" description="Polar residues" evidence="1">
    <location>
        <begin position="1"/>
        <end position="26"/>
    </location>
</feature>
<dbReference type="EMBL" id="CP030840">
    <property type="protein sequence ID" value="AXC11176.1"/>
    <property type="molecule type" value="Genomic_DNA"/>
</dbReference>
<dbReference type="KEGG" id="abas:ACPOL_1834"/>
<dbReference type="AlphaFoldDB" id="A0A2Z5FXS9"/>
<evidence type="ECO:0000256" key="1">
    <source>
        <dbReference type="SAM" id="MobiDB-lite"/>
    </source>
</evidence>
<organism evidence="2 3">
    <name type="scientific">Acidisarcina polymorpha</name>
    <dbReference type="NCBI Taxonomy" id="2211140"/>
    <lineage>
        <taxon>Bacteria</taxon>
        <taxon>Pseudomonadati</taxon>
        <taxon>Acidobacteriota</taxon>
        <taxon>Terriglobia</taxon>
        <taxon>Terriglobales</taxon>
        <taxon>Acidobacteriaceae</taxon>
        <taxon>Acidisarcina</taxon>
    </lineage>
</organism>
<feature type="region of interest" description="Disordered" evidence="1">
    <location>
        <begin position="1"/>
        <end position="49"/>
    </location>
</feature>
<reference evidence="2 3" key="1">
    <citation type="journal article" date="2018" name="Front. Microbiol.">
        <title>Hydrolytic Capabilities as a Key to Environmental Success: Chitinolytic and Cellulolytic Acidobacteria From Acidic Sub-arctic Soils and Boreal Peatlands.</title>
        <authorList>
            <person name="Belova S.E."/>
            <person name="Ravin N.V."/>
            <person name="Pankratov T.A."/>
            <person name="Rakitin A.L."/>
            <person name="Ivanova A.A."/>
            <person name="Beletsky A.V."/>
            <person name="Mardanov A.V."/>
            <person name="Sinninghe Damste J.S."/>
            <person name="Dedysh S.N."/>
        </authorList>
    </citation>
    <scope>NUCLEOTIDE SEQUENCE [LARGE SCALE GENOMIC DNA]</scope>
    <source>
        <strain evidence="2 3">SBC82</strain>
    </source>
</reference>
<keyword evidence="3" id="KW-1185">Reference proteome</keyword>
<sequence length="49" mass="5412">MWRGATNKTVSMSLNNGIPFQSSQPTAEIRADSNDIGSAVELEPIEREY</sequence>
<gene>
    <name evidence="2" type="ORF">ACPOL_1834</name>
</gene>
<protein>
    <submittedName>
        <fullName evidence="2">Uncharacterized protein</fullName>
    </submittedName>
</protein>